<feature type="compositionally biased region" description="Low complexity" evidence="1">
    <location>
        <begin position="382"/>
        <end position="391"/>
    </location>
</feature>
<evidence type="ECO:0000313" key="2">
    <source>
        <dbReference type="EMBL" id="KAK3282347.1"/>
    </source>
</evidence>
<sequence length="442" mass="48900">MDFLENSTALRNTPYRASTRGVLSDALTKTFDYADNVIDILKARGYQPKASGVTLEGNGAREDFLALRSAMIAVLDSVNSVETAKIFDLELAYASYHYDVNYMVFTMLSVLLRGSALAIYHTAAKRYPFDGRALLLRLHFEVEGIRRSDKGAYMEDMRSLRVDEREDPQPVIDKFRNLADKHRQYHADFSDSAHVDTFLVVLEKSADESPYEVPLYRGIIEDLYTNNYTPSFDTVALRVRRVWQRDGVSRLARFPTPSVPDSGGAGLSKSGGAKAYSFRPKTVHPAVGDWVSGPGPYRNWEGQGRPCLVCFRMWGLTDVHEASKGLCPYVCKAAFSDGRALPSACDPQPRPDPQHLGPAAAANPQQPASAFTFQLPHDLAAALPDPLDQPAGVEPLDSLSTDDDEPLCPSLAMIAGYDEIDEDDEEWPAFAESPVWIPGLTR</sequence>
<dbReference type="Proteomes" id="UP001190700">
    <property type="component" value="Unassembled WGS sequence"/>
</dbReference>
<protein>
    <submittedName>
        <fullName evidence="2">Uncharacterized protein</fullName>
    </submittedName>
</protein>
<gene>
    <name evidence="2" type="ORF">CYMTET_9905</name>
</gene>
<comment type="caution">
    <text evidence="2">The sequence shown here is derived from an EMBL/GenBank/DDBJ whole genome shotgun (WGS) entry which is preliminary data.</text>
</comment>
<reference evidence="2 3" key="1">
    <citation type="journal article" date="2015" name="Genome Biol. Evol.">
        <title>Comparative Genomics of a Bacterivorous Green Alga Reveals Evolutionary Causalities and Consequences of Phago-Mixotrophic Mode of Nutrition.</title>
        <authorList>
            <person name="Burns J.A."/>
            <person name="Paasch A."/>
            <person name="Narechania A."/>
            <person name="Kim E."/>
        </authorList>
    </citation>
    <scope>NUCLEOTIDE SEQUENCE [LARGE SCALE GENOMIC DNA]</scope>
    <source>
        <strain evidence="2 3">PLY_AMNH</strain>
    </source>
</reference>
<organism evidence="2 3">
    <name type="scientific">Cymbomonas tetramitiformis</name>
    <dbReference type="NCBI Taxonomy" id="36881"/>
    <lineage>
        <taxon>Eukaryota</taxon>
        <taxon>Viridiplantae</taxon>
        <taxon>Chlorophyta</taxon>
        <taxon>Pyramimonadophyceae</taxon>
        <taxon>Pyramimonadales</taxon>
        <taxon>Pyramimonadaceae</taxon>
        <taxon>Cymbomonas</taxon>
    </lineage>
</organism>
<evidence type="ECO:0000313" key="3">
    <source>
        <dbReference type="Proteomes" id="UP001190700"/>
    </source>
</evidence>
<dbReference type="AlphaFoldDB" id="A0AAE0LEN5"/>
<dbReference type="EMBL" id="LGRX02003362">
    <property type="protein sequence ID" value="KAK3282347.1"/>
    <property type="molecule type" value="Genomic_DNA"/>
</dbReference>
<accession>A0AAE0LEN5</accession>
<name>A0AAE0LEN5_9CHLO</name>
<evidence type="ECO:0000256" key="1">
    <source>
        <dbReference type="SAM" id="MobiDB-lite"/>
    </source>
</evidence>
<feature type="region of interest" description="Disordered" evidence="1">
    <location>
        <begin position="342"/>
        <end position="365"/>
    </location>
</feature>
<keyword evidence="3" id="KW-1185">Reference proteome</keyword>
<proteinExistence type="predicted"/>
<feature type="region of interest" description="Disordered" evidence="1">
    <location>
        <begin position="382"/>
        <end position="405"/>
    </location>
</feature>